<accession>A0A0L0V8Y7</accession>
<organism evidence="1 2">
    <name type="scientific">Puccinia striiformis f. sp. tritici PST-78</name>
    <dbReference type="NCBI Taxonomy" id="1165861"/>
    <lineage>
        <taxon>Eukaryota</taxon>
        <taxon>Fungi</taxon>
        <taxon>Dikarya</taxon>
        <taxon>Basidiomycota</taxon>
        <taxon>Pucciniomycotina</taxon>
        <taxon>Pucciniomycetes</taxon>
        <taxon>Pucciniales</taxon>
        <taxon>Pucciniaceae</taxon>
        <taxon>Puccinia</taxon>
    </lineage>
</organism>
<sequence>MRLLNFYDLMWNICNAHMSPFTKVTQRWNESISVQLYNKLMTKLYAIATQSSSESVGVYSCTSLFDEHATKPGSIHHLSQQAGSLGAAIVPSLFWSISPHSLSNSSRHQFHPTNSSISTG</sequence>
<dbReference type="EMBL" id="AJIL01000092">
    <property type="protein sequence ID" value="KNE95743.1"/>
    <property type="molecule type" value="Genomic_DNA"/>
</dbReference>
<evidence type="ECO:0000313" key="2">
    <source>
        <dbReference type="Proteomes" id="UP000054564"/>
    </source>
</evidence>
<dbReference type="Proteomes" id="UP000054564">
    <property type="component" value="Unassembled WGS sequence"/>
</dbReference>
<name>A0A0L0V8Y7_9BASI</name>
<evidence type="ECO:0000313" key="1">
    <source>
        <dbReference type="EMBL" id="KNE95743.1"/>
    </source>
</evidence>
<comment type="caution">
    <text evidence="1">The sequence shown here is derived from an EMBL/GenBank/DDBJ whole genome shotgun (WGS) entry which is preliminary data.</text>
</comment>
<protein>
    <submittedName>
        <fullName evidence="1">Uncharacterized protein</fullName>
    </submittedName>
</protein>
<gene>
    <name evidence="1" type="ORF">PSTG_10959</name>
</gene>
<dbReference type="AlphaFoldDB" id="A0A0L0V8Y7"/>
<reference evidence="2" key="1">
    <citation type="submission" date="2014-03" db="EMBL/GenBank/DDBJ databases">
        <title>The Genome Sequence of Puccinia striiformis f. sp. tritici PST-78.</title>
        <authorList>
            <consortium name="The Broad Institute Genome Sequencing Platform"/>
            <person name="Cuomo C."/>
            <person name="Hulbert S."/>
            <person name="Chen X."/>
            <person name="Walker B."/>
            <person name="Young S.K."/>
            <person name="Zeng Q."/>
            <person name="Gargeya S."/>
            <person name="Fitzgerald M."/>
            <person name="Haas B."/>
            <person name="Abouelleil A."/>
            <person name="Alvarado L."/>
            <person name="Arachchi H.M."/>
            <person name="Berlin A.M."/>
            <person name="Chapman S.B."/>
            <person name="Goldberg J."/>
            <person name="Griggs A."/>
            <person name="Gujja S."/>
            <person name="Hansen M."/>
            <person name="Howarth C."/>
            <person name="Imamovic A."/>
            <person name="Larimer J."/>
            <person name="McCowan C."/>
            <person name="Montmayeur A."/>
            <person name="Murphy C."/>
            <person name="Neiman D."/>
            <person name="Pearson M."/>
            <person name="Priest M."/>
            <person name="Roberts A."/>
            <person name="Saif S."/>
            <person name="Shea T."/>
            <person name="Sisk P."/>
            <person name="Sykes S."/>
            <person name="Wortman J."/>
            <person name="Nusbaum C."/>
            <person name="Birren B."/>
        </authorList>
    </citation>
    <scope>NUCLEOTIDE SEQUENCE [LARGE SCALE GENOMIC DNA]</scope>
    <source>
        <strain evidence="2">race PST-78</strain>
    </source>
</reference>
<keyword evidence="2" id="KW-1185">Reference proteome</keyword>
<proteinExistence type="predicted"/>